<proteinExistence type="predicted"/>
<evidence type="ECO:0000313" key="1">
    <source>
        <dbReference type="EMBL" id="KKU64084.1"/>
    </source>
</evidence>
<sequence>MDMEIGSYTEKGRKPILVKRLVTTLKYVLAERLIQDPYYRKKKTYPDYLSQDFDARDAINNTNGKIVELGGPTPDDYTSLGLKLSDLDREVTITNIISPTPDTNMEVSRVDVRFMPYKKGSLGAIFSTGLPSSEYPFMLHGASRCLEDGGFLVMQHILPSTIGNAMEMGFKPKVVKKVGAWTSKTGVLETYNAIFQKSEIPHPNKS</sequence>
<dbReference type="Proteomes" id="UP000034502">
    <property type="component" value="Unassembled WGS sequence"/>
</dbReference>
<gene>
    <name evidence="1" type="ORF">UX86_C0013G0011</name>
</gene>
<dbReference type="EMBL" id="LCNU01000013">
    <property type="protein sequence ID" value="KKU64084.1"/>
    <property type="molecule type" value="Genomic_DNA"/>
</dbReference>
<comment type="caution">
    <text evidence="1">The sequence shown here is derived from an EMBL/GenBank/DDBJ whole genome shotgun (WGS) entry which is preliminary data.</text>
</comment>
<accession>A0A0G1S3L7</accession>
<name>A0A0G1S3L7_9BACT</name>
<reference evidence="1 2" key="1">
    <citation type="journal article" date="2015" name="Nature">
        <title>rRNA introns, odd ribosomes, and small enigmatic genomes across a large radiation of phyla.</title>
        <authorList>
            <person name="Brown C.T."/>
            <person name="Hug L.A."/>
            <person name="Thomas B.C."/>
            <person name="Sharon I."/>
            <person name="Castelle C.J."/>
            <person name="Singh A."/>
            <person name="Wilkins M.J."/>
            <person name="Williams K.H."/>
            <person name="Banfield J.F."/>
        </authorList>
    </citation>
    <scope>NUCLEOTIDE SEQUENCE [LARGE SCALE GENOMIC DNA]</scope>
</reference>
<dbReference type="AlphaFoldDB" id="A0A0G1S3L7"/>
<protein>
    <submittedName>
        <fullName evidence="1">Uncharacterized protein</fullName>
    </submittedName>
</protein>
<evidence type="ECO:0000313" key="2">
    <source>
        <dbReference type="Proteomes" id="UP000034502"/>
    </source>
</evidence>
<organism evidence="1 2">
    <name type="scientific">Candidatus Amesbacteria bacterium GW2011_GWC1_47_15</name>
    <dbReference type="NCBI Taxonomy" id="1618364"/>
    <lineage>
        <taxon>Bacteria</taxon>
        <taxon>Candidatus Amesiibacteriota</taxon>
    </lineage>
</organism>